<dbReference type="AlphaFoldDB" id="A0A0R2DKC8"/>
<reference evidence="2 3" key="1">
    <citation type="journal article" date="2015" name="Genome Announc.">
        <title>Expanding the biotechnology potential of lactobacilli through comparative genomics of 213 strains and associated genera.</title>
        <authorList>
            <person name="Sun Z."/>
            <person name="Harris H.M."/>
            <person name="McCann A."/>
            <person name="Guo C."/>
            <person name="Argimon S."/>
            <person name="Zhang W."/>
            <person name="Yang X."/>
            <person name="Jeffery I.B."/>
            <person name="Cooney J.C."/>
            <person name="Kagawa T.F."/>
            <person name="Liu W."/>
            <person name="Song Y."/>
            <person name="Salvetti E."/>
            <person name="Wrobel A."/>
            <person name="Rasinkangas P."/>
            <person name="Parkhill J."/>
            <person name="Rea M.C."/>
            <person name="O'Sullivan O."/>
            <person name="Ritari J."/>
            <person name="Douillard F.P."/>
            <person name="Paul Ross R."/>
            <person name="Yang R."/>
            <person name="Briner A.E."/>
            <person name="Felis G.E."/>
            <person name="de Vos W.M."/>
            <person name="Barrangou R."/>
            <person name="Klaenhammer T.R."/>
            <person name="Caufield P.W."/>
            <person name="Cui Y."/>
            <person name="Zhang H."/>
            <person name="O'Toole P.W."/>
        </authorList>
    </citation>
    <scope>NUCLEOTIDE SEQUENCE [LARGE SCALE GENOMIC DNA]</scope>
    <source>
        <strain evidence="2 3">DSM 23037</strain>
    </source>
</reference>
<evidence type="ECO:0008006" key="4">
    <source>
        <dbReference type="Google" id="ProtNLM"/>
    </source>
</evidence>
<dbReference type="Proteomes" id="UP000051378">
    <property type="component" value="Unassembled WGS sequence"/>
</dbReference>
<organism evidence="2 3">
    <name type="scientific">Holzapfeliella floricola DSM 23037 = JCM 16512</name>
    <dbReference type="NCBI Taxonomy" id="1423744"/>
    <lineage>
        <taxon>Bacteria</taxon>
        <taxon>Bacillati</taxon>
        <taxon>Bacillota</taxon>
        <taxon>Bacilli</taxon>
        <taxon>Lactobacillales</taxon>
        <taxon>Lactobacillaceae</taxon>
        <taxon>Holzapfeliella</taxon>
    </lineage>
</organism>
<proteinExistence type="predicted"/>
<dbReference type="EMBL" id="AYZL01000010">
    <property type="protein sequence ID" value="KRN04542.1"/>
    <property type="molecule type" value="Genomic_DNA"/>
</dbReference>
<dbReference type="Pfam" id="PF07314">
    <property type="entry name" value="Lit"/>
    <property type="match status" value="1"/>
</dbReference>
<keyword evidence="1" id="KW-0472">Membrane</keyword>
<sequence length="201" mass="22836">MVSVKSWLKSLYAIVFSLASAVVLAIVASFPLLYIFLKTTDITKITSFSAETIMGNYTQLMIYLLWPFQTVLKMSDFPTSVNGAQHFADVKVLFLLALGVFIVLGIFYRWILKDKLLSKSVLILGMIVPLIVVPFAVLNFDSFFIIFHETLFSNKDWLFDPATDPIINVLPETFFAATFAIGLLIYEVQLWFTLKKKAQLR</sequence>
<evidence type="ECO:0000313" key="2">
    <source>
        <dbReference type="EMBL" id="KRN04542.1"/>
    </source>
</evidence>
<feature type="transmembrane region" description="Helical" evidence="1">
    <location>
        <begin position="123"/>
        <end position="147"/>
    </location>
</feature>
<evidence type="ECO:0000313" key="3">
    <source>
        <dbReference type="Proteomes" id="UP000051378"/>
    </source>
</evidence>
<dbReference type="PATRIC" id="fig|1423744.4.peg.224"/>
<dbReference type="STRING" id="1423744.FC86_GL000219"/>
<feature type="transmembrane region" description="Helical" evidence="1">
    <location>
        <begin position="174"/>
        <end position="194"/>
    </location>
</feature>
<name>A0A0R2DKC8_9LACO</name>
<protein>
    <recommendedName>
        <fullName evidence="4">TIGR01906 family membrane protein</fullName>
    </recommendedName>
</protein>
<evidence type="ECO:0000256" key="1">
    <source>
        <dbReference type="SAM" id="Phobius"/>
    </source>
</evidence>
<dbReference type="NCBIfam" id="TIGR01906">
    <property type="entry name" value="integ_TIGR01906"/>
    <property type="match status" value="1"/>
</dbReference>
<feature type="transmembrane region" description="Helical" evidence="1">
    <location>
        <begin position="92"/>
        <end position="111"/>
    </location>
</feature>
<keyword evidence="1" id="KW-0812">Transmembrane</keyword>
<gene>
    <name evidence="2" type="ORF">FC86_GL000219</name>
</gene>
<dbReference type="OrthoDB" id="9813051at2"/>
<dbReference type="RefSeq" id="WP_056974400.1">
    <property type="nucleotide sequence ID" value="NZ_AYZL01000010.1"/>
</dbReference>
<dbReference type="InterPro" id="IPR010178">
    <property type="entry name" value="Lit"/>
</dbReference>
<keyword evidence="1" id="KW-1133">Transmembrane helix</keyword>
<keyword evidence="3" id="KW-1185">Reference proteome</keyword>
<comment type="caution">
    <text evidence="2">The sequence shown here is derived from an EMBL/GenBank/DDBJ whole genome shotgun (WGS) entry which is preliminary data.</text>
</comment>
<accession>A0A0R2DKC8</accession>
<feature type="transmembrane region" description="Helical" evidence="1">
    <location>
        <begin position="48"/>
        <end position="66"/>
    </location>
</feature>
<feature type="transmembrane region" description="Helical" evidence="1">
    <location>
        <begin position="12"/>
        <end position="36"/>
    </location>
</feature>